<evidence type="ECO:0000313" key="1">
    <source>
        <dbReference type="EMBL" id="PNJ99978.1"/>
    </source>
</evidence>
<evidence type="ECO:0000313" key="2">
    <source>
        <dbReference type="Proteomes" id="UP000236284"/>
    </source>
</evidence>
<reference evidence="1 2" key="1">
    <citation type="submission" date="2017-06" db="EMBL/GenBank/DDBJ databases">
        <title>Genome variation in co-occurring toxic Cylindrospermopsis raciborskii strains determines phenotypic plasticity.</title>
        <authorList>
            <person name="Willis A."/>
            <person name="Woodhouse J."/>
            <person name="Ongley S."/>
            <person name="Jex A."/>
            <person name="Burford M."/>
            <person name="Neilan B."/>
        </authorList>
    </citation>
    <scope>NUCLEOTIDE SEQUENCE [LARGE SCALE GENOMIC DNA]</scope>
    <source>
        <strain evidence="1 2">C07</strain>
    </source>
</reference>
<name>A0ABX4WPC6_9CYAN</name>
<gene>
    <name evidence="1" type="ORF">CEP15_05350</name>
</gene>
<sequence length="86" mass="9683">MGGIDMVRQIPPKTQLGVIKCDVHQGAKTPEIVYPESDGQPMADNTRQFTWIVKVNRPTHKGMGFYARSINYYLHDSLPFGGFELS</sequence>
<dbReference type="EMBL" id="NJHS01000020">
    <property type="protein sequence ID" value="PNJ99978.1"/>
    <property type="molecule type" value="Genomic_DNA"/>
</dbReference>
<keyword evidence="2" id="KW-1185">Reference proteome</keyword>
<dbReference type="Proteomes" id="UP000236284">
    <property type="component" value="Unassembled WGS sequence"/>
</dbReference>
<organism evidence="1 2">
    <name type="scientific">Cylindrospermopsis raciborskii C07</name>
    <dbReference type="NCBI Taxonomy" id="2014886"/>
    <lineage>
        <taxon>Bacteria</taxon>
        <taxon>Bacillati</taxon>
        <taxon>Cyanobacteriota</taxon>
        <taxon>Cyanophyceae</taxon>
        <taxon>Nostocales</taxon>
        <taxon>Aphanizomenonaceae</taxon>
        <taxon>Cylindrospermopsis</taxon>
    </lineage>
</organism>
<protein>
    <submittedName>
        <fullName evidence="1">Uncharacterized protein</fullName>
    </submittedName>
</protein>
<proteinExistence type="predicted"/>
<comment type="caution">
    <text evidence="1">The sequence shown here is derived from an EMBL/GenBank/DDBJ whole genome shotgun (WGS) entry which is preliminary data.</text>
</comment>
<accession>A0ABX4WPC6</accession>